<dbReference type="Proteomes" id="UP000095280">
    <property type="component" value="Unplaced"/>
</dbReference>
<sequence length="528" mass="56455">MDRAGLLLDSNTTDNRSTSRPDDWHSGTRSRSLTPKTGDVAEALVIAVCHQVLVPRLSVVLGMSWAFSLAPLMPAGACLTPRCDPVDLRDPASGRLAEAASASPARRFTVLTLDGSVAQQPSVAVAQLPAVSMAMLKPESSLLTATCRPLEECQVCGTGANVRKNFGVPSCVSCRIFYSRNTGKQLVCYQNGNCRIVGPSRKSCAACRFQKCLLAGMQKSRERKYKFKKTATGTAAGALGNSKQQQRGRQSSKASSSPTQFEEAASRSPPQTQLAPAPPSVDPSAAPPLGLIRSLAGGDEEGAPLMDRSLFVHFYKLADMFCMPFDCPRESLAVRDTLSGLNLLEAVTKRTLSIIRFPALLRGARQASRVGHGVEPNSSPTPPRGRRSAASSASLRGAALPPARPAGQRHHDRPLRPRPPSMPAAADTADSLLSSRCWTSLNGLFADLTKGDIPLISDAEVATDLLKVLGRGLGRMPMDMYNRVLFLLTEVKSVDFYLSLLSRHCAGADRAEAEDANSSGACRNRTEL</sequence>
<feature type="compositionally biased region" description="Low complexity" evidence="9">
    <location>
        <begin position="388"/>
        <end position="401"/>
    </location>
</feature>
<feature type="compositionally biased region" description="Low complexity" evidence="9">
    <location>
        <begin position="236"/>
        <end position="257"/>
    </location>
</feature>
<evidence type="ECO:0000256" key="8">
    <source>
        <dbReference type="ARBA" id="ARBA00023242"/>
    </source>
</evidence>
<dbReference type="InterPro" id="IPR001628">
    <property type="entry name" value="Znf_hrmn_rcpt"/>
</dbReference>
<dbReference type="AlphaFoldDB" id="A0A1I8IZ59"/>
<evidence type="ECO:0000256" key="3">
    <source>
        <dbReference type="ARBA" id="ARBA00022833"/>
    </source>
</evidence>
<dbReference type="Pfam" id="PF00105">
    <property type="entry name" value="zf-C4"/>
    <property type="match status" value="1"/>
</dbReference>
<dbReference type="GO" id="GO:0043565">
    <property type="term" value="F:sequence-specific DNA binding"/>
    <property type="evidence" value="ECO:0007669"/>
    <property type="project" value="InterPro"/>
</dbReference>
<dbReference type="Gene3D" id="3.30.50.10">
    <property type="entry name" value="Erythroid Transcription Factor GATA-1, subunit A"/>
    <property type="match status" value="1"/>
</dbReference>
<feature type="domain" description="Nuclear receptor" evidence="10">
    <location>
        <begin position="150"/>
        <end position="224"/>
    </location>
</feature>
<dbReference type="PANTHER" id="PTHR24082">
    <property type="entry name" value="NUCLEAR HORMONE RECEPTOR"/>
    <property type="match status" value="1"/>
</dbReference>
<evidence type="ECO:0000256" key="7">
    <source>
        <dbReference type="ARBA" id="ARBA00023170"/>
    </source>
</evidence>
<dbReference type="WBParaSite" id="maker-uti_cns_0039273-snap-gene-0.1-mRNA-1">
    <property type="protein sequence ID" value="maker-uti_cns_0039273-snap-gene-0.1-mRNA-1"/>
    <property type="gene ID" value="maker-uti_cns_0039273-snap-gene-0.1"/>
</dbReference>
<keyword evidence="3" id="KW-0862">Zinc</keyword>
<keyword evidence="1" id="KW-0479">Metal-binding</keyword>
<keyword evidence="11" id="KW-1185">Reference proteome</keyword>
<accession>A0A1I8IZ59</accession>
<protein>
    <submittedName>
        <fullName evidence="12">Nuclear receptor domain-containing protein</fullName>
    </submittedName>
</protein>
<dbReference type="PROSITE" id="PS51030">
    <property type="entry name" value="NUCLEAR_REC_DBD_2"/>
    <property type="match status" value="1"/>
</dbReference>
<feature type="region of interest" description="Disordered" evidence="9">
    <location>
        <begin position="1"/>
        <end position="33"/>
    </location>
</feature>
<evidence type="ECO:0000256" key="9">
    <source>
        <dbReference type="SAM" id="MobiDB-lite"/>
    </source>
</evidence>
<evidence type="ECO:0000259" key="10">
    <source>
        <dbReference type="PROSITE" id="PS51030"/>
    </source>
</evidence>
<keyword evidence="7" id="KW-0675">Receptor</keyword>
<evidence type="ECO:0000256" key="1">
    <source>
        <dbReference type="ARBA" id="ARBA00022723"/>
    </source>
</evidence>
<name>A0A1I8IZ59_9PLAT</name>
<organism evidence="11 12">
    <name type="scientific">Macrostomum lignano</name>
    <dbReference type="NCBI Taxonomy" id="282301"/>
    <lineage>
        <taxon>Eukaryota</taxon>
        <taxon>Metazoa</taxon>
        <taxon>Spiralia</taxon>
        <taxon>Lophotrochozoa</taxon>
        <taxon>Platyhelminthes</taxon>
        <taxon>Rhabditophora</taxon>
        <taxon>Macrostomorpha</taxon>
        <taxon>Macrostomida</taxon>
        <taxon>Macrostomidae</taxon>
        <taxon>Macrostomum</taxon>
    </lineage>
</organism>
<reference evidence="12" key="1">
    <citation type="submission" date="2016-11" db="UniProtKB">
        <authorList>
            <consortium name="WormBaseParasite"/>
        </authorList>
    </citation>
    <scope>IDENTIFICATION</scope>
</reference>
<keyword evidence="8" id="KW-0539">Nucleus</keyword>
<feature type="compositionally biased region" description="Basic and acidic residues" evidence="9">
    <location>
        <begin position="17"/>
        <end position="26"/>
    </location>
</feature>
<keyword evidence="5" id="KW-0238">DNA-binding</keyword>
<dbReference type="InterPro" id="IPR013088">
    <property type="entry name" value="Znf_NHR/GATA"/>
</dbReference>
<dbReference type="SUPFAM" id="SSF57716">
    <property type="entry name" value="Glucocorticoid receptor-like (DNA-binding domain)"/>
    <property type="match status" value="1"/>
</dbReference>
<keyword evidence="4" id="KW-0805">Transcription regulation</keyword>
<proteinExistence type="predicted"/>
<keyword evidence="2" id="KW-0863">Zinc-finger</keyword>
<evidence type="ECO:0000256" key="4">
    <source>
        <dbReference type="ARBA" id="ARBA00023015"/>
    </source>
</evidence>
<evidence type="ECO:0000313" key="12">
    <source>
        <dbReference type="WBParaSite" id="maker-uti_cns_0039273-snap-gene-0.1-mRNA-1"/>
    </source>
</evidence>
<feature type="region of interest" description="Disordered" evidence="9">
    <location>
        <begin position="366"/>
        <end position="426"/>
    </location>
</feature>
<dbReference type="GO" id="GO:0008270">
    <property type="term" value="F:zinc ion binding"/>
    <property type="evidence" value="ECO:0007669"/>
    <property type="project" value="UniProtKB-KW"/>
</dbReference>
<evidence type="ECO:0000256" key="5">
    <source>
        <dbReference type="ARBA" id="ARBA00023125"/>
    </source>
</evidence>
<dbReference type="SMART" id="SM00399">
    <property type="entry name" value="ZnF_C4"/>
    <property type="match status" value="1"/>
</dbReference>
<dbReference type="GO" id="GO:0003700">
    <property type="term" value="F:DNA-binding transcription factor activity"/>
    <property type="evidence" value="ECO:0007669"/>
    <property type="project" value="InterPro"/>
</dbReference>
<evidence type="ECO:0000256" key="6">
    <source>
        <dbReference type="ARBA" id="ARBA00023163"/>
    </source>
</evidence>
<keyword evidence="6" id="KW-0804">Transcription</keyword>
<feature type="region of interest" description="Disordered" evidence="9">
    <location>
        <begin position="236"/>
        <end position="295"/>
    </location>
</feature>
<evidence type="ECO:0000313" key="11">
    <source>
        <dbReference type="Proteomes" id="UP000095280"/>
    </source>
</evidence>
<dbReference type="InterPro" id="IPR050234">
    <property type="entry name" value="Nuclear_hormone_rcpt_NR1"/>
</dbReference>
<evidence type="ECO:0000256" key="2">
    <source>
        <dbReference type="ARBA" id="ARBA00022771"/>
    </source>
</evidence>